<dbReference type="GO" id="GO:0003700">
    <property type="term" value="F:DNA-binding transcription factor activity"/>
    <property type="evidence" value="ECO:0007669"/>
    <property type="project" value="InterPro"/>
</dbReference>
<keyword evidence="3" id="KW-0804">Transcription</keyword>
<evidence type="ECO:0000259" key="4">
    <source>
        <dbReference type="PROSITE" id="PS50949"/>
    </source>
</evidence>
<feature type="domain" description="HTH gntR-type" evidence="4">
    <location>
        <begin position="1"/>
        <end position="64"/>
    </location>
</feature>
<dbReference type="PANTHER" id="PTHR43537:SF24">
    <property type="entry name" value="GLUCONATE OPERON TRANSCRIPTIONAL REPRESSOR"/>
    <property type="match status" value="1"/>
</dbReference>
<dbReference type="EMBL" id="LT629710">
    <property type="protein sequence ID" value="SDO65417.1"/>
    <property type="molecule type" value="Genomic_DNA"/>
</dbReference>
<dbReference type="Gene3D" id="1.20.120.530">
    <property type="entry name" value="GntR ligand-binding domain-like"/>
    <property type="match status" value="1"/>
</dbReference>
<evidence type="ECO:0000256" key="3">
    <source>
        <dbReference type="ARBA" id="ARBA00023163"/>
    </source>
</evidence>
<evidence type="ECO:0000256" key="1">
    <source>
        <dbReference type="ARBA" id="ARBA00023015"/>
    </source>
</evidence>
<dbReference type="InterPro" id="IPR036388">
    <property type="entry name" value="WH-like_DNA-bd_sf"/>
</dbReference>
<accession>A0A1H0LB43</accession>
<dbReference type="SUPFAM" id="SSF46785">
    <property type="entry name" value="Winged helix' DNA-binding domain"/>
    <property type="match status" value="1"/>
</dbReference>
<dbReference type="SMART" id="SM00345">
    <property type="entry name" value="HTH_GNTR"/>
    <property type="match status" value="1"/>
</dbReference>
<dbReference type="SMART" id="SM00895">
    <property type="entry name" value="FCD"/>
    <property type="match status" value="1"/>
</dbReference>
<sequence length="215" mass="23972">MAAEDEIRRLILQGRLLPGQKVRQADLAQRLGLSRIPIREALVSLEAEGLVEHLPNSGYTVVIPTAEALSEVYLMRRLLETALLRSVPLTEVDADRMQACNARLADLDPGASFDDYRALNRDFHDTLFDASPLRLVRREVARVWTLSEFYRSLYIHEPGADRQVLHDHAEMIAAIRADDLDTLVAVSDRHRDTTERSLSRVLGARGPSAQAGGIA</sequence>
<dbReference type="AlphaFoldDB" id="A0A1H0LB43"/>
<dbReference type="InterPro" id="IPR011711">
    <property type="entry name" value="GntR_C"/>
</dbReference>
<dbReference type="InterPro" id="IPR008920">
    <property type="entry name" value="TF_FadR/GntR_C"/>
</dbReference>
<dbReference type="OrthoDB" id="5182935at2"/>
<organism evidence="5 6">
    <name type="scientific">Nakamurella panacisegetis</name>
    <dbReference type="NCBI Taxonomy" id="1090615"/>
    <lineage>
        <taxon>Bacteria</taxon>
        <taxon>Bacillati</taxon>
        <taxon>Actinomycetota</taxon>
        <taxon>Actinomycetes</taxon>
        <taxon>Nakamurellales</taxon>
        <taxon>Nakamurellaceae</taxon>
        <taxon>Nakamurella</taxon>
    </lineage>
</organism>
<evidence type="ECO:0000256" key="2">
    <source>
        <dbReference type="ARBA" id="ARBA00023125"/>
    </source>
</evidence>
<dbReference type="SUPFAM" id="SSF48008">
    <property type="entry name" value="GntR ligand-binding domain-like"/>
    <property type="match status" value="1"/>
</dbReference>
<protein>
    <submittedName>
        <fullName evidence="5">DNA-binding transcriptional regulator, GntR family</fullName>
    </submittedName>
</protein>
<proteinExistence type="predicted"/>
<keyword evidence="6" id="KW-1185">Reference proteome</keyword>
<name>A0A1H0LB43_9ACTN</name>
<dbReference type="GO" id="GO:0003677">
    <property type="term" value="F:DNA binding"/>
    <property type="evidence" value="ECO:0007669"/>
    <property type="project" value="UniProtKB-KW"/>
</dbReference>
<dbReference type="Gene3D" id="1.10.10.10">
    <property type="entry name" value="Winged helix-like DNA-binding domain superfamily/Winged helix DNA-binding domain"/>
    <property type="match status" value="1"/>
</dbReference>
<dbReference type="PRINTS" id="PR00035">
    <property type="entry name" value="HTHGNTR"/>
</dbReference>
<dbReference type="InterPro" id="IPR036390">
    <property type="entry name" value="WH_DNA-bd_sf"/>
</dbReference>
<dbReference type="Proteomes" id="UP000198741">
    <property type="component" value="Chromosome I"/>
</dbReference>
<dbReference type="InterPro" id="IPR000524">
    <property type="entry name" value="Tscrpt_reg_HTH_GntR"/>
</dbReference>
<evidence type="ECO:0000313" key="6">
    <source>
        <dbReference type="Proteomes" id="UP000198741"/>
    </source>
</evidence>
<gene>
    <name evidence="5" type="ORF">SAMN04515671_1599</name>
</gene>
<dbReference type="PROSITE" id="PS50949">
    <property type="entry name" value="HTH_GNTR"/>
    <property type="match status" value="1"/>
</dbReference>
<dbReference type="PANTHER" id="PTHR43537">
    <property type="entry name" value="TRANSCRIPTIONAL REGULATOR, GNTR FAMILY"/>
    <property type="match status" value="1"/>
</dbReference>
<evidence type="ECO:0000313" key="5">
    <source>
        <dbReference type="EMBL" id="SDO65417.1"/>
    </source>
</evidence>
<dbReference type="CDD" id="cd07377">
    <property type="entry name" value="WHTH_GntR"/>
    <property type="match status" value="1"/>
</dbReference>
<reference evidence="5 6" key="1">
    <citation type="submission" date="2016-10" db="EMBL/GenBank/DDBJ databases">
        <authorList>
            <person name="de Groot N.N."/>
        </authorList>
    </citation>
    <scope>NUCLEOTIDE SEQUENCE [LARGE SCALE GENOMIC DNA]</scope>
    <source>
        <strain evidence="6">P4-7,KCTC 19426,CECT 7604</strain>
    </source>
</reference>
<dbReference type="Pfam" id="PF07729">
    <property type="entry name" value="FCD"/>
    <property type="match status" value="1"/>
</dbReference>
<keyword evidence="1" id="KW-0805">Transcription regulation</keyword>
<dbReference type="RefSeq" id="WP_090475493.1">
    <property type="nucleotide sequence ID" value="NZ_LT629710.1"/>
</dbReference>
<dbReference type="STRING" id="1090615.SAMN04515671_1599"/>
<keyword evidence="2 5" id="KW-0238">DNA-binding</keyword>
<dbReference type="Pfam" id="PF00392">
    <property type="entry name" value="GntR"/>
    <property type="match status" value="1"/>
</dbReference>